<keyword evidence="2" id="KW-0812">Transmembrane</keyword>
<dbReference type="EMBL" id="JAWWNJ010000028">
    <property type="protein sequence ID" value="KAK7028425.1"/>
    <property type="molecule type" value="Genomic_DNA"/>
</dbReference>
<keyword evidence="2" id="KW-1133">Transmembrane helix</keyword>
<organism evidence="3 4">
    <name type="scientific">Favolaschia claudopus</name>
    <dbReference type="NCBI Taxonomy" id="2862362"/>
    <lineage>
        <taxon>Eukaryota</taxon>
        <taxon>Fungi</taxon>
        <taxon>Dikarya</taxon>
        <taxon>Basidiomycota</taxon>
        <taxon>Agaricomycotina</taxon>
        <taxon>Agaricomycetes</taxon>
        <taxon>Agaricomycetidae</taxon>
        <taxon>Agaricales</taxon>
        <taxon>Marasmiineae</taxon>
        <taxon>Mycenaceae</taxon>
        <taxon>Favolaschia</taxon>
    </lineage>
</organism>
<proteinExistence type="predicted"/>
<evidence type="ECO:0000256" key="1">
    <source>
        <dbReference type="SAM" id="MobiDB-lite"/>
    </source>
</evidence>
<dbReference type="AlphaFoldDB" id="A0AAW0BQ51"/>
<name>A0AAW0BQ51_9AGAR</name>
<keyword evidence="2" id="KW-0472">Membrane</keyword>
<evidence type="ECO:0000313" key="4">
    <source>
        <dbReference type="Proteomes" id="UP001362999"/>
    </source>
</evidence>
<protein>
    <submittedName>
        <fullName evidence="3">Uncharacterized protein</fullName>
    </submittedName>
</protein>
<gene>
    <name evidence="3" type="ORF">R3P38DRAFT_3190008</name>
</gene>
<reference evidence="3 4" key="1">
    <citation type="journal article" date="2024" name="J Genomics">
        <title>Draft genome sequencing and assembly of Favolaschia claudopus CIRM-BRFM 2984 isolated from oak limbs.</title>
        <authorList>
            <person name="Navarro D."/>
            <person name="Drula E."/>
            <person name="Chaduli D."/>
            <person name="Cazenave R."/>
            <person name="Ahrendt S."/>
            <person name="Wang J."/>
            <person name="Lipzen A."/>
            <person name="Daum C."/>
            <person name="Barry K."/>
            <person name="Grigoriev I.V."/>
            <person name="Favel A."/>
            <person name="Rosso M.N."/>
            <person name="Martin F."/>
        </authorList>
    </citation>
    <scope>NUCLEOTIDE SEQUENCE [LARGE SCALE GENOMIC DNA]</scope>
    <source>
        <strain evidence="3 4">CIRM-BRFM 2984</strain>
    </source>
</reference>
<comment type="caution">
    <text evidence="3">The sequence shown here is derived from an EMBL/GenBank/DDBJ whole genome shotgun (WGS) entry which is preliminary data.</text>
</comment>
<evidence type="ECO:0000256" key="2">
    <source>
        <dbReference type="SAM" id="Phobius"/>
    </source>
</evidence>
<accession>A0AAW0BQ51</accession>
<evidence type="ECO:0000313" key="3">
    <source>
        <dbReference type="EMBL" id="KAK7028425.1"/>
    </source>
</evidence>
<sequence>MTFSYTACASSDASFNAAALNHLPADRWSQFRIFKSAHRIPQTKALRVESLSPRFMLTSRGPSPQELPTIPPSTPHPRVGSTCRPLAQRRIVGTLPYLSQAVSRLLVSEMYTKRGSLDTVSSLSFSFESVSHVLDDNPAVFSSPNAHPPALRASGAFFGACEFDTASFVFVLVGFGVRELRIHWRRRRRGGGFEGDAPWTGISWMWTWI</sequence>
<feature type="region of interest" description="Disordered" evidence="1">
    <location>
        <begin position="59"/>
        <end position="81"/>
    </location>
</feature>
<dbReference type="Proteomes" id="UP001362999">
    <property type="component" value="Unassembled WGS sequence"/>
</dbReference>
<keyword evidence="4" id="KW-1185">Reference proteome</keyword>
<feature type="transmembrane region" description="Helical" evidence="2">
    <location>
        <begin position="156"/>
        <end position="177"/>
    </location>
</feature>